<sequence>MKHFLSALFALTLFISCTSSDKNLNTPPKDYSAENDKEIIDYLAKNNLTAQKTASGLYYIITEPGTGKQPTATSSVTVAYKGYLTNKKTFDESVNGATFPLNRVIAGWTEGIPLFKEGGSGVLLIPAHLAYGDNNVSTIPAGSVLIFDVKLISVN</sequence>
<dbReference type="Proteomes" id="UP000468990">
    <property type="component" value="Unassembled WGS sequence"/>
</dbReference>
<dbReference type="OrthoDB" id="9814548at2"/>
<protein>
    <recommendedName>
        <fullName evidence="6">Peptidyl-prolyl cis-trans isomerase</fullName>
        <ecNumber evidence="6">5.2.1.8</ecNumber>
    </recommendedName>
</protein>
<evidence type="ECO:0000313" key="11">
    <source>
        <dbReference type="Proteomes" id="UP000468990"/>
    </source>
</evidence>
<dbReference type="SUPFAM" id="SSF54534">
    <property type="entry name" value="FKBP-like"/>
    <property type="match status" value="1"/>
</dbReference>
<evidence type="ECO:0000256" key="4">
    <source>
        <dbReference type="ARBA" id="ARBA00023235"/>
    </source>
</evidence>
<evidence type="ECO:0000313" key="10">
    <source>
        <dbReference type="Proteomes" id="UP000317289"/>
    </source>
</evidence>
<feature type="domain" description="PPIase FKBP-type" evidence="7">
    <location>
        <begin position="73"/>
        <end position="155"/>
    </location>
</feature>
<keyword evidence="3 5" id="KW-0697">Rotamase</keyword>
<dbReference type="PANTHER" id="PTHR43811">
    <property type="entry name" value="FKBP-TYPE PEPTIDYL-PROLYL CIS-TRANS ISOMERASE FKPA"/>
    <property type="match status" value="1"/>
</dbReference>
<dbReference type="RefSeq" id="WP_142451227.1">
    <property type="nucleotide sequence ID" value="NZ_FXTA01000003.1"/>
</dbReference>
<evidence type="ECO:0000313" key="8">
    <source>
        <dbReference type="EMBL" id="MRX68156.1"/>
    </source>
</evidence>
<evidence type="ECO:0000259" key="7">
    <source>
        <dbReference type="PROSITE" id="PS50059"/>
    </source>
</evidence>
<dbReference type="PROSITE" id="PS51257">
    <property type="entry name" value="PROKAR_LIPOPROTEIN"/>
    <property type="match status" value="1"/>
</dbReference>
<dbReference type="InterPro" id="IPR001179">
    <property type="entry name" value="PPIase_FKBP_dom"/>
</dbReference>
<dbReference type="EMBL" id="WKKG01000004">
    <property type="protein sequence ID" value="MRX68156.1"/>
    <property type="molecule type" value="Genomic_DNA"/>
</dbReference>
<evidence type="ECO:0000256" key="2">
    <source>
        <dbReference type="ARBA" id="ARBA00006577"/>
    </source>
</evidence>
<organism evidence="9 10">
    <name type="scientific">Flavobacterium resistens</name>
    <dbReference type="NCBI Taxonomy" id="443612"/>
    <lineage>
        <taxon>Bacteria</taxon>
        <taxon>Pseudomonadati</taxon>
        <taxon>Bacteroidota</taxon>
        <taxon>Flavobacteriia</taxon>
        <taxon>Flavobacteriales</taxon>
        <taxon>Flavobacteriaceae</taxon>
        <taxon>Flavobacterium</taxon>
    </lineage>
</organism>
<evidence type="ECO:0000256" key="5">
    <source>
        <dbReference type="PROSITE-ProRule" id="PRU00277"/>
    </source>
</evidence>
<comment type="similarity">
    <text evidence="2 6">Belongs to the FKBP-type PPIase family.</text>
</comment>
<dbReference type="Gene3D" id="3.10.50.40">
    <property type="match status" value="1"/>
</dbReference>
<dbReference type="PANTHER" id="PTHR43811:SF19">
    <property type="entry name" value="39 KDA FK506-BINDING NUCLEAR PROTEIN"/>
    <property type="match status" value="1"/>
</dbReference>
<keyword evidence="11" id="KW-1185">Reference proteome</keyword>
<evidence type="ECO:0000313" key="9">
    <source>
        <dbReference type="EMBL" id="SMO75279.1"/>
    </source>
</evidence>
<proteinExistence type="inferred from homology"/>
<reference evidence="9 10" key="1">
    <citation type="submission" date="2017-05" db="EMBL/GenBank/DDBJ databases">
        <authorList>
            <person name="Varghese N."/>
            <person name="Submissions S."/>
        </authorList>
    </citation>
    <scope>NUCLEOTIDE SEQUENCE [LARGE SCALE GENOMIC DNA]</scope>
    <source>
        <strain evidence="9 10">DSM 19382</strain>
    </source>
</reference>
<comment type="catalytic activity">
    <reaction evidence="1 5 6">
        <text>[protein]-peptidylproline (omega=180) = [protein]-peptidylproline (omega=0)</text>
        <dbReference type="Rhea" id="RHEA:16237"/>
        <dbReference type="Rhea" id="RHEA-COMP:10747"/>
        <dbReference type="Rhea" id="RHEA-COMP:10748"/>
        <dbReference type="ChEBI" id="CHEBI:83833"/>
        <dbReference type="ChEBI" id="CHEBI:83834"/>
        <dbReference type="EC" id="5.2.1.8"/>
    </reaction>
</comment>
<evidence type="ECO:0000256" key="3">
    <source>
        <dbReference type="ARBA" id="ARBA00023110"/>
    </source>
</evidence>
<dbReference type="Pfam" id="PF00254">
    <property type="entry name" value="FKBP_C"/>
    <property type="match status" value="1"/>
</dbReference>
<reference evidence="8 11" key="2">
    <citation type="submission" date="2019-11" db="EMBL/GenBank/DDBJ databases">
        <title>Flavobacterium resistens genome.</title>
        <authorList>
            <person name="Wilson V.M."/>
            <person name="Newman J.D."/>
        </authorList>
    </citation>
    <scope>NUCLEOTIDE SEQUENCE [LARGE SCALE GENOMIC DNA]</scope>
    <source>
        <strain evidence="8 11">DSM 19382</strain>
    </source>
</reference>
<dbReference type="PROSITE" id="PS50059">
    <property type="entry name" value="FKBP_PPIASE"/>
    <property type="match status" value="1"/>
</dbReference>
<gene>
    <name evidence="8" type="ORF">GJU42_09325</name>
    <name evidence="9" type="ORF">SAMN06265349_103596</name>
</gene>
<evidence type="ECO:0000256" key="1">
    <source>
        <dbReference type="ARBA" id="ARBA00000971"/>
    </source>
</evidence>
<keyword evidence="4 5" id="KW-0413">Isomerase</keyword>
<dbReference type="InterPro" id="IPR046357">
    <property type="entry name" value="PPIase_dom_sf"/>
</dbReference>
<dbReference type="EC" id="5.2.1.8" evidence="6"/>
<dbReference type="GO" id="GO:0003755">
    <property type="term" value="F:peptidyl-prolyl cis-trans isomerase activity"/>
    <property type="evidence" value="ECO:0007669"/>
    <property type="project" value="UniProtKB-UniRule"/>
</dbReference>
<accession>A0A521DU78</accession>
<name>A0A521DU78_9FLAO</name>
<dbReference type="Proteomes" id="UP000317289">
    <property type="component" value="Unassembled WGS sequence"/>
</dbReference>
<dbReference type="AlphaFoldDB" id="A0A521DU78"/>
<dbReference type="EMBL" id="FXTA01000003">
    <property type="protein sequence ID" value="SMO75279.1"/>
    <property type="molecule type" value="Genomic_DNA"/>
</dbReference>
<evidence type="ECO:0000256" key="6">
    <source>
        <dbReference type="RuleBase" id="RU003915"/>
    </source>
</evidence>